<dbReference type="InterPro" id="IPR014001">
    <property type="entry name" value="Helicase_ATP-bd"/>
</dbReference>
<evidence type="ECO:0000256" key="2">
    <source>
        <dbReference type="ARBA" id="ARBA00022801"/>
    </source>
</evidence>
<dbReference type="SMART" id="SM00487">
    <property type="entry name" value="DEXDc"/>
    <property type="match status" value="1"/>
</dbReference>
<evidence type="ECO:0000259" key="5">
    <source>
        <dbReference type="PROSITE" id="PS51192"/>
    </source>
</evidence>
<dbReference type="GO" id="GO:0003676">
    <property type="term" value="F:nucleic acid binding"/>
    <property type="evidence" value="ECO:0007669"/>
    <property type="project" value="InterPro"/>
</dbReference>
<dbReference type="AlphaFoldDB" id="A0A290QB88"/>
<keyword evidence="2" id="KW-0378">Hydrolase</keyword>
<dbReference type="EMBL" id="CP023344">
    <property type="protein sequence ID" value="ATC65965.1"/>
    <property type="molecule type" value="Genomic_DNA"/>
</dbReference>
<gene>
    <name evidence="7" type="ORF">CMV30_03300</name>
</gene>
<dbReference type="InterPro" id="IPR011545">
    <property type="entry name" value="DEAD/DEAH_box_helicase_dom"/>
</dbReference>
<keyword evidence="1" id="KW-0547">Nucleotide-binding</keyword>
<dbReference type="PANTHER" id="PTHR12131">
    <property type="entry name" value="ATP-DEPENDENT RNA AND DNA HELICASE"/>
    <property type="match status" value="1"/>
</dbReference>
<dbReference type="InterPro" id="IPR021904">
    <property type="entry name" value="DUF3516"/>
</dbReference>
<dbReference type="GO" id="GO:0005524">
    <property type="term" value="F:ATP binding"/>
    <property type="evidence" value="ECO:0007669"/>
    <property type="project" value="UniProtKB-KW"/>
</dbReference>
<dbReference type="PROSITE" id="PS51194">
    <property type="entry name" value="HELICASE_CTER"/>
    <property type="match status" value="1"/>
</dbReference>
<dbReference type="GO" id="GO:0004386">
    <property type="term" value="F:helicase activity"/>
    <property type="evidence" value="ECO:0007669"/>
    <property type="project" value="UniProtKB-KW"/>
</dbReference>
<keyword evidence="8" id="KW-1185">Reference proteome</keyword>
<dbReference type="InterPro" id="IPR050699">
    <property type="entry name" value="RNA-DNA_Helicase"/>
</dbReference>
<dbReference type="KEGG" id="vbh:CMV30_03300"/>
<organism evidence="7 8">
    <name type="scientific">Nibricoccus aquaticus</name>
    <dbReference type="NCBI Taxonomy" id="2576891"/>
    <lineage>
        <taxon>Bacteria</taxon>
        <taxon>Pseudomonadati</taxon>
        <taxon>Verrucomicrobiota</taxon>
        <taxon>Opitutia</taxon>
        <taxon>Opitutales</taxon>
        <taxon>Opitutaceae</taxon>
        <taxon>Nibricoccus</taxon>
    </lineage>
</organism>
<proteinExistence type="predicted"/>
<name>A0A290QB88_9BACT</name>
<evidence type="ECO:0000259" key="6">
    <source>
        <dbReference type="PROSITE" id="PS51194"/>
    </source>
</evidence>
<dbReference type="SUPFAM" id="SSF52540">
    <property type="entry name" value="P-loop containing nucleoside triphosphate hydrolases"/>
    <property type="match status" value="1"/>
</dbReference>
<dbReference type="InterPro" id="IPR027417">
    <property type="entry name" value="P-loop_NTPase"/>
</dbReference>
<dbReference type="Pfam" id="PF00271">
    <property type="entry name" value="Helicase_C"/>
    <property type="match status" value="1"/>
</dbReference>
<evidence type="ECO:0000313" key="7">
    <source>
        <dbReference type="EMBL" id="ATC65965.1"/>
    </source>
</evidence>
<dbReference type="SMART" id="SM00490">
    <property type="entry name" value="HELICc"/>
    <property type="match status" value="1"/>
</dbReference>
<dbReference type="OrthoDB" id="9807155at2"/>
<evidence type="ECO:0000313" key="8">
    <source>
        <dbReference type="Proteomes" id="UP000217265"/>
    </source>
</evidence>
<dbReference type="PROSITE" id="PS51192">
    <property type="entry name" value="HELICASE_ATP_BIND_1"/>
    <property type="match status" value="1"/>
</dbReference>
<evidence type="ECO:0000256" key="1">
    <source>
        <dbReference type="ARBA" id="ARBA00022741"/>
    </source>
</evidence>
<evidence type="ECO:0000256" key="3">
    <source>
        <dbReference type="ARBA" id="ARBA00022806"/>
    </source>
</evidence>
<dbReference type="CDD" id="cd17921">
    <property type="entry name" value="DEXHc_Ski2"/>
    <property type="match status" value="1"/>
</dbReference>
<keyword evidence="3 7" id="KW-0347">Helicase</keyword>
<dbReference type="Proteomes" id="UP000217265">
    <property type="component" value="Chromosome"/>
</dbReference>
<sequence length="878" mass="98683">MSDTAPQSSLPPAPLAPPPGFPDADAAMTRFIAVMAERKMQLYPEQEEAILELFGGANVILNTPTGSGKSLVAAAFHYKALCAGRRSVYTCPIKALVNEKFLSLCRDFGPDNVGMMTGDASVNPDAAVLCCTAEILANIALAGGERADSIGAVIMDEFHYYSDQSRGTAWQVPLLLMPRTRFLLMSATLGPADFIERELTRVTKAPAVTVRSDRRPVPLNFEYSETPLAERVADLLTGKKAPVYLVYFTQRDASEAAQSLMSLTICTREEKAEIAKALEGVRFNSPYGKEVKRWLRHGIGVHHAGLLPRYRILVEQLAQKGLLKLICGTDTLGVGINVPIRTVVFTQLFKYDGQKAGILSVRDFRQIAGRAGRKGYDDVGYVIIQAPEHVIENKRAEEKAAGDPKKAKKLVKQKAPEGAVGWDAKTFEKLMTAQPEGLQSRFDVSHGMLMQVLSRDEDGCRVMRQLIADSHETPHRKKALRRRAWQLFRALLDRKIIDWIPPEPSGRKLKVNVGLQDDFSLHQALSLYLIDTLPKLDRESPDYPYDVLTLCESIVENPETILRRQVDVIKTEELARMKAADIPYDERMEKLELIEHPKPLREFLYDTFNAFAAAHPWVGQENVRPKSIAREMYERYMSFADYIRDYGLQRSEGLLLRHLSQVWKVLAQTVPDDAKTEEVVEMELYFRELIRGIDSSLLEEWERMRNPDYVAQELATDKPARPSNFDITRDVSAFQRLVRTAILGFLQDIAARSWDAALYRLTASGLSDDPEDPARKAAARKLEDAFKPYFDARTRFRLDPEGRSAKHTHFESLDDTPLNVRSVWPVAQVLADPESLNDWEAQFTIDLTASRLENRPVLVFNTIHEIGTSENADIPAGS</sequence>
<keyword evidence="4" id="KW-0067">ATP-binding</keyword>
<dbReference type="PANTHER" id="PTHR12131:SF1">
    <property type="entry name" value="ATP-DEPENDENT RNA HELICASE SUPV3L1, MITOCHONDRIAL-RELATED"/>
    <property type="match status" value="1"/>
</dbReference>
<feature type="domain" description="Helicase C-terminal" evidence="6">
    <location>
        <begin position="259"/>
        <end position="411"/>
    </location>
</feature>
<dbReference type="Gene3D" id="3.40.50.300">
    <property type="entry name" value="P-loop containing nucleotide triphosphate hydrolases"/>
    <property type="match status" value="2"/>
</dbReference>
<dbReference type="InterPro" id="IPR001650">
    <property type="entry name" value="Helicase_C-like"/>
</dbReference>
<dbReference type="GO" id="GO:0016787">
    <property type="term" value="F:hydrolase activity"/>
    <property type="evidence" value="ECO:0007669"/>
    <property type="project" value="UniProtKB-KW"/>
</dbReference>
<dbReference type="Pfam" id="PF12029">
    <property type="entry name" value="DUF3516"/>
    <property type="match status" value="1"/>
</dbReference>
<accession>A0A290QB88</accession>
<dbReference type="Pfam" id="PF00270">
    <property type="entry name" value="DEAD"/>
    <property type="match status" value="1"/>
</dbReference>
<feature type="domain" description="Helicase ATP-binding" evidence="5">
    <location>
        <begin position="50"/>
        <end position="207"/>
    </location>
</feature>
<dbReference type="RefSeq" id="WP_096057593.1">
    <property type="nucleotide sequence ID" value="NZ_CP023344.1"/>
</dbReference>
<protein>
    <submittedName>
        <fullName evidence="7">DEAD/DEAH box helicase</fullName>
    </submittedName>
</protein>
<evidence type="ECO:0000256" key="4">
    <source>
        <dbReference type="ARBA" id="ARBA00022840"/>
    </source>
</evidence>
<reference evidence="7 8" key="1">
    <citation type="submission" date="2017-09" db="EMBL/GenBank/DDBJ databases">
        <title>Complete genome sequence of Verrucomicrobial strain HZ-65, isolated from freshwater.</title>
        <authorList>
            <person name="Choi A."/>
        </authorList>
    </citation>
    <scope>NUCLEOTIDE SEQUENCE [LARGE SCALE GENOMIC DNA]</scope>
    <source>
        <strain evidence="7 8">HZ-65</strain>
    </source>
</reference>